<dbReference type="SUPFAM" id="SSF57701">
    <property type="entry name" value="Zn2/Cys6 DNA-binding domain"/>
    <property type="match status" value="1"/>
</dbReference>
<dbReference type="PANTHER" id="PTHR45658">
    <property type="entry name" value="GATA TRANSCRIPTION FACTOR"/>
    <property type="match status" value="1"/>
</dbReference>
<dbReference type="Pfam" id="PF00172">
    <property type="entry name" value="Zn_clus"/>
    <property type="match status" value="1"/>
</dbReference>
<feature type="compositionally biased region" description="Basic and acidic residues" evidence="6">
    <location>
        <begin position="738"/>
        <end position="752"/>
    </location>
</feature>
<feature type="transmembrane region" description="Helical" evidence="7">
    <location>
        <begin position="887"/>
        <end position="907"/>
    </location>
</feature>
<dbReference type="InterPro" id="IPR013088">
    <property type="entry name" value="Znf_NHR/GATA"/>
</dbReference>
<feature type="domain" description="GATA-type" evidence="9">
    <location>
        <begin position="371"/>
        <end position="401"/>
    </location>
</feature>
<dbReference type="CDD" id="cd00202">
    <property type="entry name" value="ZnF_GATA"/>
    <property type="match status" value="1"/>
</dbReference>
<keyword evidence="1" id="KW-0479">Metal-binding</keyword>
<evidence type="ECO:0000256" key="6">
    <source>
        <dbReference type="SAM" id="MobiDB-lite"/>
    </source>
</evidence>
<dbReference type="Proteomes" id="UP000235371">
    <property type="component" value="Unassembled WGS sequence"/>
</dbReference>
<name>A0A2J6TAV2_9HELO</name>
<dbReference type="InParanoid" id="A0A2J6TAV2"/>
<keyword evidence="7" id="KW-0472">Membrane</keyword>
<organism evidence="10 11">
    <name type="scientific">Hyaloscypha bicolor E</name>
    <dbReference type="NCBI Taxonomy" id="1095630"/>
    <lineage>
        <taxon>Eukaryota</taxon>
        <taxon>Fungi</taxon>
        <taxon>Dikarya</taxon>
        <taxon>Ascomycota</taxon>
        <taxon>Pezizomycotina</taxon>
        <taxon>Leotiomycetes</taxon>
        <taxon>Helotiales</taxon>
        <taxon>Hyaloscyphaceae</taxon>
        <taxon>Hyaloscypha</taxon>
        <taxon>Hyaloscypha bicolor</taxon>
    </lineage>
</organism>
<dbReference type="GO" id="GO:0043565">
    <property type="term" value="F:sequence-specific DNA binding"/>
    <property type="evidence" value="ECO:0007669"/>
    <property type="project" value="InterPro"/>
</dbReference>
<evidence type="ECO:0000313" key="11">
    <source>
        <dbReference type="Proteomes" id="UP000235371"/>
    </source>
</evidence>
<keyword evidence="3" id="KW-0862">Zinc</keyword>
<feature type="transmembrane region" description="Helical" evidence="7">
    <location>
        <begin position="1008"/>
        <end position="1029"/>
    </location>
</feature>
<dbReference type="InterPro" id="IPR036864">
    <property type="entry name" value="Zn2-C6_fun-type_DNA-bd_sf"/>
</dbReference>
<dbReference type="OrthoDB" id="9988102at2759"/>
<keyword evidence="7" id="KW-0812">Transmembrane</keyword>
<evidence type="ECO:0000256" key="2">
    <source>
        <dbReference type="ARBA" id="ARBA00022771"/>
    </source>
</evidence>
<dbReference type="SUPFAM" id="SSF57716">
    <property type="entry name" value="Glucocorticoid receptor-like (DNA-binding domain)"/>
    <property type="match status" value="1"/>
</dbReference>
<dbReference type="RefSeq" id="XP_024737063.1">
    <property type="nucleotide sequence ID" value="XM_024886823.1"/>
</dbReference>
<evidence type="ECO:0000256" key="3">
    <source>
        <dbReference type="ARBA" id="ARBA00022833"/>
    </source>
</evidence>
<dbReference type="PROSITE" id="PS50114">
    <property type="entry name" value="GATA_ZN_FINGER_2"/>
    <property type="match status" value="1"/>
</dbReference>
<dbReference type="CDD" id="cd00067">
    <property type="entry name" value="GAL4"/>
    <property type="match status" value="1"/>
</dbReference>
<accession>A0A2J6TAV2</accession>
<keyword evidence="7" id="KW-1133">Transmembrane helix</keyword>
<dbReference type="PROSITE" id="PS50048">
    <property type="entry name" value="ZN2_CY6_FUNGAL_2"/>
    <property type="match status" value="1"/>
</dbReference>
<dbReference type="GO" id="GO:0000981">
    <property type="term" value="F:DNA-binding transcription factor activity, RNA polymerase II-specific"/>
    <property type="evidence" value="ECO:0007669"/>
    <property type="project" value="InterPro"/>
</dbReference>
<dbReference type="Pfam" id="PF00320">
    <property type="entry name" value="GATA"/>
    <property type="match status" value="1"/>
</dbReference>
<dbReference type="InterPro" id="IPR000679">
    <property type="entry name" value="Znf_GATA"/>
</dbReference>
<keyword evidence="11" id="KW-1185">Reference proteome</keyword>
<evidence type="ECO:0000256" key="5">
    <source>
        <dbReference type="PROSITE-ProRule" id="PRU00094"/>
    </source>
</evidence>
<feature type="transmembrane region" description="Helical" evidence="7">
    <location>
        <begin position="1272"/>
        <end position="1292"/>
    </location>
</feature>
<evidence type="ECO:0000259" key="8">
    <source>
        <dbReference type="PROSITE" id="PS50048"/>
    </source>
</evidence>
<dbReference type="Gene3D" id="3.30.50.10">
    <property type="entry name" value="Erythroid Transcription Factor GATA-1, subunit A"/>
    <property type="match status" value="1"/>
</dbReference>
<evidence type="ECO:0008006" key="12">
    <source>
        <dbReference type="Google" id="ProtNLM"/>
    </source>
</evidence>
<sequence>MGFTASQAKQLAELSRRHLNAHETHLASVTRTKYRPNHGDAVLVQFMPGGEHSDIARDAGDEPGNSIEFDEELKSIQDSKLASMEASAQASFNTEDRKLDYSKAKKISLRVTDHSTNTTDSYDISQAIPDEGATEMQARTSCKNCVRLKHRCDQTLPKCLRCVKYGRVCGGYGPNSTNWWGADGDNPETLGPDNEIAEHSQGPTPISSTSFRPSKWEWDAAVETDSLVDMQTSTFRNVYYNTAHYNNPDFQPEEWTPELEDTEIRKGRKKTNTPLPFAFPISPTPKIYRSNVDGQIGGTSDAPVVQGANLGDRFEFEEMSSELDGPLPEFTSPWETQGIEEHTAEDVGEDAMYSEDVSVGVRGRAAPPGGCHSCNRQESFEWRRGPDGNRTLCQECGAHYEHFMSKHIPKPVSRCSSIDSIADSLWSSMTGSSMSSVAGSQATSERLVALLLADSILKDMFAEALEVFDRDKFERNLRRLLKDFASELRKEAGTASQRQAAQFVRLRARNSAYMICNSIFKQGKPRPKIVVEQEDSEETDSDDNDDDLDDMRPLELFIKTSESISQLRENLRNFIHPLDHQAEQEQRTREKEVGLEQIKLESSEEKRDSQADHQRLIEHSSLDAKFSSKVGDLSVEGDLRDEVSPQGTEERVAAQIENMTNQVEDRFANSQGQSNHEVSELEDHSRKAISRSSSLGSVADSTFSEARGSIARSGHTTGATADDDDEMIELGNGESDSDGEHLLSENESREQTEDTSEFSPAKSPQKSWTWVESFQIVIGKFFVLNKTTIPKGKKRIEWTCQCGHEVWDDFKEIVPGAAQQYRNLLDSGKPARNHKRGPRLSLQTWSGDLPFAAQTAVLIVCTGLSWLTSHGGEFAKARKAQWSLNAIFTMLLLDCAPMVLLFWFCFLERRRVPSSRGEVLEHPAGVKSEPQELLNECSSTLATAQPPKKTTREDVAAWLFFGLGLCGVLISLFPVLVTVCQLWMTLGFDLGRGYITPQNELVLRAVKMWLNLMITVYGLVAILGILCAWTKTPIRLPIVVSALGRKAWTSSTATFGKLTRSLSSGLGSIKSALSFSSFGSPRSTSIDLERQPRAFDVEAATQTATPAGPPRELLFLLLCYSEGRYATRLMQLDLATLNATSDRALFQILQDNYYSMRGRWLSKFSIRTLASIKFVNFEMYPSEPETVDVRKVDDIPPPENEQYRYAPVPIDVIPPVGDNHLMHFFHNPTCAANNPIYLPRFPKKLKEKLLCNGGINPGWGLQFVEYWDMSRLWLPALLVFGLGSLVFGITWAVMQRSIQDAFSVAGYIVAFATLSLGSLQASLVM</sequence>
<protein>
    <recommendedName>
        <fullName evidence="12">Zn(2)-C6 fungal-type domain-containing protein</fullName>
    </recommendedName>
</protein>
<dbReference type="InterPro" id="IPR001138">
    <property type="entry name" value="Zn2Cys6_DnaBD"/>
</dbReference>
<gene>
    <name evidence="10" type="ORF">K444DRAFT_663375</name>
</gene>
<evidence type="ECO:0000256" key="7">
    <source>
        <dbReference type="SAM" id="Phobius"/>
    </source>
</evidence>
<feature type="domain" description="Zn(2)-C6 fungal-type" evidence="8">
    <location>
        <begin position="141"/>
        <end position="169"/>
    </location>
</feature>
<keyword evidence="2 5" id="KW-0863">Zinc-finger</keyword>
<feature type="transmembrane region" description="Helical" evidence="7">
    <location>
        <begin position="1304"/>
        <end position="1324"/>
    </location>
</feature>
<feature type="compositionally biased region" description="Acidic residues" evidence="6">
    <location>
        <begin position="532"/>
        <end position="549"/>
    </location>
</feature>
<dbReference type="STRING" id="1095630.A0A2J6TAV2"/>
<dbReference type="GO" id="GO:0008270">
    <property type="term" value="F:zinc ion binding"/>
    <property type="evidence" value="ECO:0007669"/>
    <property type="project" value="UniProtKB-KW"/>
</dbReference>
<dbReference type="Gene3D" id="4.10.240.10">
    <property type="entry name" value="Zn(2)-C6 fungal-type DNA-binding domain"/>
    <property type="match status" value="1"/>
</dbReference>
<dbReference type="SMART" id="SM00066">
    <property type="entry name" value="GAL4"/>
    <property type="match status" value="1"/>
</dbReference>
<dbReference type="InterPro" id="IPR051140">
    <property type="entry name" value="GATA_TF"/>
</dbReference>
<proteinExistence type="predicted"/>
<reference evidence="10 11" key="1">
    <citation type="submission" date="2016-04" db="EMBL/GenBank/DDBJ databases">
        <title>A degradative enzymes factory behind the ericoid mycorrhizal symbiosis.</title>
        <authorList>
            <consortium name="DOE Joint Genome Institute"/>
            <person name="Martino E."/>
            <person name="Morin E."/>
            <person name="Grelet G."/>
            <person name="Kuo A."/>
            <person name="Kohler A."/>
            <person name="Daghino S."/>
            <person name="Barry K."/>
            <person name="Choi C."/>
            <person name="Cichocki N."/>
            <person name="Clum A."/>
            <person name="Copeland A."/>
            <person name="Hainaut M."/>
            <person name="Haridas S."/>
            <person name="Labutti K."/>
            <person name="Lindquist E."/>
            <person name="Lipzen A."/>
            <person name="Khouja H.-R."/>
            <person name="Murat C."/>
            <person name="Ohm R."/>
            <person name="Olson A."/>
            <person name="Spatafora J."/>
            <person name="Veneault-Fourrey C."/>
            <person name="Henrissat B."/>
            <person name="Grigoriev I."/>
            <person name="Martin F."/>
            <person name="Perotto S."/>
        </authorList>
    </citation>
    <scope>NUCLEOTIDE SEQUENCE [LARGE SCALE GENOMIC DNA]</scope>
    <source>
        <strain evidence="10 11">E</strain>
    </source>
</reference>
<evidence type="ECO:0000259" key="9">
    <source>
        <dbReference type="PROSITE" id="PS50114"/>
    </source>
</evidence>
<dbReference type="EMBL" id="KZ613791">
    <property type="protein sequence ID" value="PMD60159.1"/>
    <property type="molecule type" value="Genomic_DNA"/>
</dbReference>
<feature type="compositionally biased region" description="Basic and acidic residues" evidence="6">
    <location>
        <begin position="677"/>
        <end position="686"/>
    </location>
</feature>
<feature type="region of interest" description="Disordered" evidence="6">
    <location>
        <begin position="669"/>
        <end position="763"/>
    </location>
</feature>
<feature type="transmembrane region" description="Helical" evidence="7">
    <location>
        <begin position="955"/>
        <end position="988"/>
    </location>
</feature>
<feature type="region of interest" description="Disordered" evidence="6">
    <location>
        <begin position="579"/>
        <end position="613"/>
    </location>
</feature>
<keyword evidence="4" id="KW-0539">Nucleus</keyword>
<feature type="region of interest" description="Disordered" evidence="6">
    <location>
        <begin position="526"/>
        <end position="550"/>
    </location>
</feature>
<dbReference type="SMART" id="SM00401">
    <property type="entry name" value="ZnF_GATA"/>
    <property type="match status" value="1"/>
</dbReference>
<evidence type="ECO:0000256" key="1">
    <source>
        <dbReference type="ARBA" id="ARBA00022723"/>
    </source>
</evidence>
<evidence type="ECO:0000313" key="10">
    <source>
        <dbReference type="EMBL" id="PMD60159.1"/>
    </source>
</evidence>
<evidence type="ECO:0000256" key="4">
    <source>
        <dbReference type="ARBA" id="ARBA00023242"/>
    </source>
</evidence>
<dbReference type="GeneID" id="36594900"/>
<feature type="compositionally biased region" description="Polar residues" evidence="6">
    <location>
        <begin position="690"/>
        <end position="704"/>
    </location>
</feature>